<sequence length="2973" mass="328617">MASEQEKDATSRDTKRQRSARKNGGARRWTAAHDEMQALRDLIESYAPRMRVWAKLSNGLWWPGYVPNMEDLPKSILKHKRVGWTCVHLYGSDNTLMCPEFVWLQAKSLLEYGKNLDELNQQAITDSGVLGNFNLALAEAQGDIYMPSTEDAKAKMKIIAKFKRVAKKKLAKKSASIPCLNFSLNFFKTLFRLPSREIQSLQEDLKDSTKKMGDDKFLPSRKRKRHDRHSGKQEMNDVANGKSGNENDAVAESSLKTKAAKISGSMFQGRQSHGKHDMLHKLRKRKGKKTGDDGSYFECMICDTGGNLLCCDLCPRVYHLGCLNPPLKRTPPGKWHCPVCRERAETSKPAASNNRLSDLKSHIMLRSSDDSRKASAAKRVGNESRHKKRDKEEIQEVQDSALKKLRKRSREVDTKSLEKRAKIKPEEGVAGSKDLLKCLNCQAAELSSSISSKLSSCKECAKEVLHADVSAEVSNQHAYTDQQEKEPSRCEMCRETGVLISCEHCLRLFHSTCMTPSAKRISKGPWACPTCMVRGSRQNDELHRSGFSDTSHEVERIIGCRVQAASHFLLSSLKKKDIEAPKEIILNHEQEKLCLGSNVLCSVQETPVDEEKGSSLETEGSKSEAKDTVSNEACEHDKMLTSVPQAPSKGNASPQTKETVNVVSSKEQTGEDKGMSMKGLTAGKNKTEGDLIAFSLAKDCATDKDILFIGHHNKESKLNILHIKAEPIADTQREFSGIGLSENVRDSENMAPSSKPVIEAGVSSVDTSFRADAAECMQEVHEELIGAVDVQEIPEKLLGAVDALVTDQEGPHSPKKNMLAVIDTDAMVHSNAAEILQETCDSQQICGVGSEGSVFKESSKPSEAQEPTSELEYLVKWSGRAHIHDEWVSESQLRSLAKRKLDNYKAKYGTLPINLLEQKWCEPQRIIARRKDFFKGEEALVKWSGLPYDECTWESLNETVISQNSQLLTAYTKFDEAAQKLEANISTGLVRTDLTLDRSTQVEIETITEQPKELAGGSLFPHQIEALNWLRKCWHRRKNVILADEMGLGKTISASAFISSLYNEFKAKAPCLVLVPLSTMPNWLAELSAWAPDLNVIEYHGSSKARAIIKQFEWYAANEELGGKKRRAFKFNVILTTYEMVIADPGPLRSVPWEALIVDEGHRLKNSGSKLFHLLNTFSFSHRVLLTGTPLQNNLGELYNLLNFLQPDIFPSLTAFQDKFSALSTAEQVDEIRKLVAPHMLRRLKKDAMQEIPPKTERVVPVELTAVQAEYYRALLTRNFQLLRRGAKSGHQQSMLNIIMELRKVCNHPYLIPGTEPEFGTSEFLQEMRIKASGKLTLLHSMLVNLKEQGHRVLIFSQMTKLLDILEDYLTFQFGHNSYERVDGSVPVSERQAAIARFNKDLSRFVFLLSTRACGLGINLATADTVIIYDSDFNPHADIQAMNRAHRIGQSKKLLVYRLVVRASVEERILQLAKKKLMLDHLFASKSGSQKEVEDIIQWGTEELFHESSGQPQEQNIVEHNASSSSGVEPADEIEISKRKRVGGLGDVQNDKCHEVGRPKVMWDDAAVARLLDRSVISVGTDEGVEGENENDMLGSLKAWDWNDQETDEQEAVEPAGTDNKSLLTGEQKSGGEEDNKWEKLLRTRWEKFQREEEEALGRGKRQRKVVSYNESLGKNIQEVSSESEEQLEEPEPEYTPAGQALKQKLAKLRARQKERIAQRQMEFAAAESSWTSKQLSAPVTGAGIYAENQVHPKSLLPSFEDIRKLSGGSKVAEAPPGLKSGPTFASNAPFGLNFGAGKAASTISFSASQIQKGKYEEISFMESRTISEKPPVDQLFGLPHYFKPNSASLLSKSPSNLYGPPEFVDQPSIQKTVAPIILPTSSTILDDLNRTETSIGRSSIYEITSSNNATSSTGNGLRNFFSGLPTNLARMRFASGFYSQGLPVHYDNPSRSFLHVDFSNKSQCNTSYGIQPMTSIDIGPSVHLQTSELEGKPTKSTGDVEPKADHISMPSFPVNLQKEEQPQIHRSAECGTTLKGIATIRALEESNQTERQNGEVDCFRRNETGSQDGSVVNREATPLPLLPSTSSTSGNFENPFNYRKLPPLTMSLGLGGSPICNQGLHMGVSAINPYSGGSIGKTINSQTKSGALPSGFPSKNLNFSSLTKDILSKVPCGDLGLESDASDARAHSSWMQQLPSTLQSGSNFSLGTSSVHIWSLLDSKKSMLHADKTQASETLSWSEEELDALWSGVRRHGRGNWLSMLQDPRLCFSKYRTVKDLSERWKEEQQKLFGGPEFSSAQIANETMSLLNSNTTGRMPIPLFGGAFTDKNDVQGTFGKAEDILGPSKYACLKADADINFLFKESPNKESIGNNTREPLQYSSLPLDRAEFQERVSDLRHISSLTSKAAVQFPLSDKGERVSLLGTSAAYESILCSTSKQLSKFAGANSQTKKGRKMQEVGSVSRNFLSGSSLISFNNVEASYNTMPGEVAAGNGKSYDPFADMWKSSDAKMKLGRKKASLPPWGTSEITNQFKNSLPSYGRILPDFAETSAVQSYPTLPPVLFPDFCLNSKKLSENDIDTKKQSKSFAPLSSPGKWPSFPVDSIMNTSKRKFQVPSCSSFTDINVLASSSNPPSASSVTPKGSSTSNLPHWLKEAFSIAPPPAPALSPQVAAVAQAVAMLHRGQKPLLRPWLHPWHPLVPPKELPKRKKKKRSRKVNGRPAGTELECSEELSGGANLFKKQVHSKVQSCADLSFELRNVKSSREFTLPSVPILPLVQKPLSPLPKIVENTLASGQLEPALSRILPGVNTKDGTGLGTGINFPELSFIPPLHSRLPLQLHKSTFLPDFQSSSDGKFTELRSKIEWGGKLQTMSIASTPPIHIDSRQSNLFGGQSNVGEQSCEQLKMTKSELPQWLLSAASGSVGAEGNCITLTSDRAPVGESSSETHSDPDIRSKCSGDEVCQEVSSDETISDHE</sequence>
<dbReference type="Proteomes" id="UP001162992">
    <property type="component" value="Chromosome 15"/>
</dbReference>
<dbReference type="EMBL" id="CM055106">
    <property type="protein sequence ID" value="KAJ7528415.1"/>
    <property type="molecule type" value="Genomic_DNA"/>
</dbReference>
<proteinExistence type="predicted"/>
<gene>
    <name evidence="1" type="ORF">O6H91_15G002800</name>
</gene>
<evidence type="ECO:0000313" key="2">
    <source>
        <dbReference type="Proteomes" id="UP001162992"/>
    </source>
</evidence>
<keyword evidence="2" id="KW-1185">Reference proteome</keyword>
<comment type="caution">
    <text evidence="1">The sequence shown here is derived from an EMBL/GenBank/DDBJ whole genome shotgun (WGS) entry which is preliminary data.</text>
</comment>
<accession>A0ACC2BFC0</accession>
<protein>
    <submittedName>
        <fullName evidence="1">Uncharacterized protein</fullName>
    </submittedName>
</protein>
<organism evidence="1 2">
    <name type="scientific">Diphasiastrum complanatum</name>
    <name type="common">Issler's clubmoss</name>
    <name type="synonym">Lycopodium complanatum</name>
    <dbReference type="NCBI Taxonomy" id="34168"/>
    <lineage>
        <taxon>Eukaryota</taxon>
        <taxon>Viridiplantae</taxon>
        <taxon>Streptophyta</taxon>
        <taxon>Embryophyta</taxon>
        <taxon>Tracheophyta</taxon>
        <taxon>Lycopodiopsida</taxon>
        <taxon>Lycopodiales</taxon>
        <taxon>Lycopodiaceae</taxon>
        <taxon>Lycopodioideae</taxon>
        <taxon>Diphasiastrum</taxon>
    </lineage>
</organism>
<reference evidence="2" key="1">
    <citation type="journal article" date="2024" name="Proc. Natl. Acad. Sci. U.S.A.">
        <title>Extraordinary preservation of gene collinearity over three hundred million years revealed in homosporous lycophytes.</title>
        <authorList>
            <person name="Li C."/>
            <person name="Wickell D."/>
            <person name="Kuo L.Y."/>
            <person name="Chen X."/>
            <person name="Nie B."/>
            <person name="Liao X."/>
            <person name="Peng D."/>
            <person name="Ji J."/>
            <person name="Jenkins J."/>
            <person name="Williams M."/>
            <person name="Shu S."/>
            <person name="Plott C."/>
            <person name="Barry K."/>
            <person name="Rajasekar S."/>
            <person name="Grimwood J."/>
            <person name="Han X."/>
            <person name="Sun S."/>
            <person name="Hou Z."/>
            <person name="He W."/>
            <person name="Dai G."/>
            <person name="Sun C."/>
            <person name="Schmutz J."/>
            <person name="Leebens-Mack J.H."/>
            <person name="Li F.W."/>
            <person name="Wang L."/>
        </authorList>
    </citation>
    <scope>NUCLEOTIDE SEQUENCE [LARGE SCALE GENOMIC DNA]</scope>
    <source>
        <strain evidence="2">cv. PW_Plant_1</strain>
    </source>
</reference>
<evidence type="ECO:0000313" key="1">
    <source>
        <dbReference type="EMBL" id="KAJ7528415.1"/>
    </source>
</evidence>
<name>A0ACC2BFC0_DIPCM</name>